<keyword evidence="3" id="KW-1185">Reference proteome</keyword>
<keyword evidence="2" id="KW-0131">Cell cycle</keyword>
<gene>
    <name evidence="2" type="ORF">SAMN04487864_11077</name>
</gene>
<dbReference type="GO" id="GO:0051301">
    <property type="term" value="P:cell division"/>
    <property type="evidence" value="ECO:0007669"/>
    <property type="project" value="UniProtKB-KW"/>
</dbReference>
<keyword evidence="2" id="KW-0132">Cell division</keyword>
<sequence>MLARKYNYEEQWAQSEQERLRELKELQERRQRIRKANYKLFRRRLFVTVGFILVMYAVTVMRSAALVSAGNHLIALQTQESQLIARNAELKIEVDQLKGPERITSIAEKQLGMKVARSNIYVKAVSQ</sequence>
<evidence type="ECO:0000313" key="3">
    <source>
        <dbReference type="Proteomes" id="UP000198943"/>
    </source>
</evidence>
<reference evidence="3" key="1">
    <citation type="submission" date="2016-10" db="EMBL/GenBank/DDBJ databases">
        <authorList>
            <person name="Varghese N."/>
            <person name="Submissions S."/>
        </authorList>
    </citation>
    <scope>NUCLEOTIDE SEQUENCE [LARGE SCALE GENOMIC DNA]</scope>
    <source>
        <strain evidence="3">DSM 11005</strain>
    </source>
</reference>
<evidence type="ECO:0000313" key="2">
    <source>
        <dbReference type="EMBL" id="SDC57585.1"/>
    </source>
</evidence>
<dbReference type="Proteomes" id="UP000198943">
    <property type="component" value="Unassembled WGS sequence"/>
</dbReference>
<feature type="transmembrane region" description="Helical" evidence="1">
    <location>
        <begin position="45"/>
        <end position="67"/>
    </location>
</feature>
<keyword evidence="1" id="KW-1133">Transmembrane helix</keyword>
<dbReference type="Pfam" id="PF04977">
    <property type="entry name" value="DivIC"/>
    <property type="match status" value="1"/>
</dbReference>
<proteinExistence type="predicted"/>
<accession>A0A1G6MRI3</accession>
<dbReference type="OrthoDB" id="3034844at2"/>
<organism evidence="2 3">
    <name type="scientific">Succiniclasticum ruminis</name>
    <dbReference type="NCBI Taxonomy" id="40841"/>
    <lineage>
        <taxon>Bacteria</taxon>
        <taxon>Bacillati</taxon>
        <taxon>Bacillota</taxon>
        <taxon>Negativicutes</taxon>
        <taxon>Acidaminococcales</taxon>
        <taxon>Acidaminococcaceae</taxon>
        <taxon>Succiniclasticum</taxon>
    </lineage>
</organism>
<evidence type="ECO:0000256" key="1">
    <source>
        <dbReference type="SAM" id="Phobius"/>
    </source>
</evidence>
<name>A0A1G6MRI3_9FIRM</name>
<keyword evidence="1" id="KW-0812">Transmembrane</keyword>
<dbReference type="AlphaFoldDB" id="A0A1G6MRI3"/>
<keyword evidence="1" id="KW-0472">Membrane</keyword>
<protein>
    <submittedName>
        <fullName evidence="2">Cell division protein FtsL</fullName>
    </submittedName>
</protein>
<dbReference type="RefSeq" id="WP_093730665.1">
    <property type="nucleotide sequence ID" value="NZ_FMYW01000010.1"/>
</dbReference>
<dbReference type="EMBL" id="FMYW01000010">
    <property type="protein sequence ID" value="SDC57585.1"/>
    <property type="molecule type" value="Genomic_DNA"/>
</dbReference>
<dbReference type="InterPro" id="IPR007060">
    <property type="entry name" value="FtsL/DivIC"/>
</dbReference>